<gene>
    <name evidence="10" type="ORF">JOC54_004339</name>
</gene>
<dbReference type="CDD" id="cd00567">
    <property type="entry name" value="ACAD"/>
    <property type="match status" value="1"/>
</dbReference>
<keyword evidence="11" id="KW-1185">Reference proteome</keyword>
<dbReference type="SUPFAM" id="SSF56645">
    <property type="entry name" value="Acyl-CoA dehydrogenase NM domain-like"/>
    <property type="match status" value="1"/>
</dbReference>
<dbReference type="InterPro" id="IPR036250">
    <property type="entry name" value="AcylCo_DH-like_C"/>
</dbReference>
<name>A0ABS2T0L7_9BACI</name>
<keyword evidence="4 6" id="KW-0274">FAD</keyword>
<dbReference type="InterPro" id="IPR009100">
    <property type="entry name" value="AcylCoA_DH/oxidase_NM_dom_sf"/>
</dbReference>
<dbReference type="RefSeq" id="WP_367617848.1">
    <property type="nucleotide sequence ID" value="NZ_JAFBCV010000020.1"/>
</dbReference>
<accession>A0ABS2T0L7</accession>
<dbReference type="InterPro" id="IPR006091">
    <property type="entry name" value="Acyl-CoA_Oxase/DH_mid-dom"/>
</dbReference>
<dbReference type="Pfam" id="PF02771">
    <property type="entry name" value="Acyl-CoA_dh_N"/>
    <property type="match status" value="1"/>
</dbReference>
<feature type="domain" description="Acyl-CoA oxidase/dehydrogenase middle" evidence="8">
    <location>
        <begin position="123"/>
        <end position="216"/>
    </location>
</feature>
<dbReference type="Proteomes" id="UP001179280">
    <property type="component" value="Unassembled WGS sequence"/>
</dbReference>
<dbReference type="InterPro" id="IPR037069">
    <property type="entry name" value="AcylCoA_DH/ox_N_sf"/>
</dbReference>
<dbReference type="InterPro" id="IPR009075">
    <property type="entry name" value="AcylCo_DH/oxidase_C"/>
</dbReference>
<dbReference type="Gene3D" id="1.10.540.10">
    <property type="entry name" value="Acyl-CoA dehydrogenase/oxidase, N-terminal domain"/>
    <property type="match status" value="1"/>
</dbReference>
<dbReference type="Gene3D" id="1.20.140.10">
    <property type="entry name" value="Butyryl-CoA Dehydrogenase, subunit A, domain 3"/>
    <property type="match status" value="1"/>
</dbReference>
<dbReference type="Pfam" id="PF02770">
    <property type="entry name" value="Acyl-CoA_dh_M"/>
    <property type="match status" value="1"/>
</dbReference>
<dbReference type="Pfam" id="PF00441">
    <property type="entry name" value="Acyl-CoA_dh_1"/>
    <property type="match status" value="1"/>
</dbReference>
<evidence type="ECO:0000313" key="10">
    <source>
        <dbReference type="EMBL" id="MBM7841040.1"/>
    </source>
</evidence>
<feature type="domain" description="Acyl-CoA dehydrogenase/oxidase N-terminal" evidence="9">
    <location>
        <begin position="28"/>
        <end position="96"/>
    </location>
</feature>
<dbReference type="SUPFAM" id="SSF47203">
    <property type="entry name" value="Acyl-CoA dehydrogenase C-terminal domain-like"/>
    <property type="match status" value="1"/>
</dbReference>
<evidence type="ECO:0000256" key="4">
    <source>
        <dbReference type="ARBA" id="ARBA00022827"/>
    </source>
</evidence>
<dbReference type="Gene3D" id="2.40.110.10">
    <property type="entry name" value="Butyryl-CoA Dehydrogenase, subunit A, domain 2"/>
    <property type="match status" value="1"/>
</dbReference>
<keyword evidence="3 6" id="KW-0285">Flavoprotein</keyword>
<evidence type="ECO:0000259" key="8">
    <source>
        <dbReference type="Pfam" id="PF02770"/>
    </source>
</evidence>
<reference evidence="10" key="1">
    <citation type="submission" date="2021-01" db="EMBL/GenBank/DDBJ databases">
        <title>Genomic Encyclopedia of Type Strains, Phase IV (KMG-IV): sequencing the most valuable type-strain genomes for metagenomic binning, comparative biology and taxonomic classification.</title>
        <authorList>
            <person name="Goeker M."/>
        </authorList>
    </citation>
    <scope>NUCLEOTIDE SEQUENCE</scope>
    <source>
        <strain evidence="10">DSM 21943</strain>
    </source>
</reference>
<evidence type="ECO:0000256" key="1">
    <source>
        <dbReference type="ARBA" id="ARBA00001974"/>
    </source>
</evidence>
<evidence type="ECO:0000256" key="6">
    <source>
        <dbReference type="RuleBase" id="RU362125"/>
    </source>
</evidence>
<organism evidence="10 11">
    <name type="scientific">Shouchella xiaoxiensis</name>
    <dbReference type="NCBI Taxonomy" id="766895"/>
    <lineage>
        <taxon>Bacteria</taxon>
        <taxon>Bacillati</taxon>
        <taxon>Bacillota</taxon>
        <taxon>Bacilli</taxon>
        <taxon>Bacillales</taxon>
        <taxon>Bacillaceae</taxon>
        <taxon>Shouchella</taxon>
    </lineage>
</organism>
<dbReference type="EMBL" id="JAFBCV010000020">
    <property type="protein sequence ID" value="MBM7841040.1"/>
    <property type="molecule type" value="Genomic_DNA"/>
</dbReference>
<evidence type="ECO:0000259" key="9">
    <source>
        <dbReference type="Pfam" id="PF02771"/>
    </source>
</evidence>
<dbReference type="PANTHER" id="PTHR43884:SF25">
    <property type="entry name" value="ACYL-COA DEHYDROGENASE YDBM-RELATED"/>
    <property type="match status" value="1"/>
</dbReference>
<evidence type="ECO:0000256" key="3">
    <source>
        <dbReference type="ARBA" id="ARBA00022630"/>
    </source>
</evidence>
<comment type="similarity">
    <text evidence="2 6">Belongs to the acyl-CoA dehydrogenase family.</text>
</comment>
<evidence type="ECO:0000259" key="7">
    <source>
        <dbReference type="Pfam" id="PF00441"/>
    </source>
</evidence>
<sequence>MSLLNLTTADERMKKLTSLIKPFKEIGAVHDRQQTVPVENIHKLRQSGYTALPVERRFGGEEISLTELISMQEQIAQADGPTALCIGWHMGTMYQLAQEKNWPAAMQERILTEVVTKGVLLNTAATEKATGSPTRGGIFQTTARKVGENWILNGSKTFTTLAEELDYFLILAMVEGEQQPGLFLVPHETAGIEIEKTWDMMSMGSTGSHDLHLKDVTLPAEFFLKYQVKANTPQAWLLHIPACYLGIALAALKEASAFAKSYSPTSIKGTISELPAVRQKLGEARILYEQSKRTLYSVSTEWDGGNEDYRKTMTAALAIAKYTVVNQAQQIVDLSMRVVGAHSLAHASPLSRHYRNVRAGLHNPPMDDKTIEDAAALILSEE</sequence>
<evidence type="ECO:0000256" key="5">
    <source>
        <dbReference type="ARBA" id="ARBA00023002"/>
    </source>
</evidence>
<protein>
    <submittedName>
        <fullName evidence="10">Alkylation response protein AidB-like acyl-CoA dehydrogenase</fullName>
    </submittedName>
</protein>
<dbReference type="InterPro" id="IPR046373">
    <property type="entry name" value="Acyl-CoA_Oxase/DH_mid-dom_sf"/>
</dbReference>
<feature type="domain" description="Acyl-CoA dehydrogenase/oxidase C-terminal" evidence="7">
    <location>
        <begin position="242"/>
        <end position="359"/>
    </location>
</feature>
<comment type="cofactor">
    <cofactor evidence="1 6">
        <name>FAD</name>
        <dbReference type="ChEBI" id="CHEBI:57692"/>
    </cofactor>
</comment>
<keyword evidence="5 6" id="KW-0560">Oxidoreductase</keyword>
<proteinExistence type="inferred from homology"/>
<comment type="caution">
    <text evidence="10">The sequence shown here is derived from an EMBL/GenBank/DDBJ whole genome shotgun (WGS) entry which is preliminary data.</text>
</comment>
<dbReference type="InterPro" id="IPR013786">
    <property type="entry name" value="AcylCoA_DH/ox_N"/>
</dbReference>
<dbReference type="PANTHER" id="PTHR43884">
    <property type="entry name" value="ACYL-COA DEHYDROGENASE"/>
    <property type="match status" value="1"/>
</dbReference>
<dbReference type="PIRSF" id="PIRSF016578">
    <property type="entry name" value="HsaA"/>
    <property type="match status" value="1"/>
</dbReference>
<evidence type="ECO:0000256" key="2">
    <source>
        <dbReference type="ARBA" id="ARBA00009347"/>
    </source>
</evidence>
<evidence type="ECO:0000313" key="11">
    <source>
        <dbReference type="Proteomes" id="UP001179280"/>
    </source>
</evidence>